<dbReference type="InterPro" id="IPR008365">
    <property type="entry name" value="Prostanoid_rcpt"/>
</dbReference>
<dbReference type="Gene3D" id="1.20.1070.10">
    <property type="entry name" value="Rhodopsin 7-helix transmembrane proteins"/>
    <property type="match status" value="1"/>
</dbReference>
<dbReference type="PRINTS" id="PR01788">
    <property type="entry name" value="PROSTANOIDR"/>
</dbReference>
<keyword evidence="3" id="KW-1003">Cell membrane</keyword>
<gene>
    <name evidence="14" type="primary">Ptgir_1</name>
    <name evidence="14" type="ORF">GTO96_0012154</name>
</gene>
<evidence type="ECO:0000256" key="5">
    <source>
        <dbReference type="ARBA" id="ARBA00022989"/>
    </source>
</evidence>
<evidence type="ECO:0000256" key="6">
    <source>
        <dbReference type="ARBA" id="ARBA00023040"/>
    </source>
</evidence>
<comment type="subcellular location">
    <subcellularLocation>
        <location evidence="1">Cell membrane</location>
        <topology evidence="1">Multi-pass membrane protein</topology>
    </subcellularLocation>
</comment>
<keyword evidence="8" id="KW-0675">Receptor</keyword>
<evidence type="ECO:0000256" key="3">
    <source>
        <dbReference type="ARBA" id="ARBA00022475"/>
    </source>
</evidence>
<dbReference type="InterPro" id="IPR017452">
    <property type="entry name" value="GPCR_Rhodpsn_7TM"/>
</dbReference>
<dbReference type="PRINTS" id="PR00429">
    <property type="entry name" value="THROMBOXANER"/>
</dbReference>
<evidence type="ECO:0000256" key="9">
    <source>
        <dbReference type="ARBA" id="ARBA00023180"/>
    </source>
</evidence>
<dbReference type="AlphaFoldDB" id="A0A8X7WYE1"/>
<dbReference type="EMBL" id="JAATIS010008546">
    <property type="protein sequence ID" value="KAG2457795.1"/>
    <property type="molecule type" value="Genomic_DNA"/>
</dbReference>
<evidence type="ECO:0000256" key="10">
    <source>
        <dbReference type="ARBA" id="ARBA00023224"/>
    </source>
</evidence>
<keyword evidence="9" id="KW-0325">Glycoprotein</keyword>
<dbReference type="GO" id="GO:0004960">
    <property type="term" value="F:thromboxane receptor activity"/>
    <property type="evidence" value="ECO:0007669"/>
    <property type="project" value="InterPro"/>
</dbReference>
<keyword evidence="6" id="KW-0297">G-protein coupled receptor</keyword>
<feature type="transmembrane region" description="Helical" evidence="12">
    <location>
        <begin position="92"/>
        <end position="113"/>
    </location>
</feature>
<dbReference type="PANTHER" id="PTHR11866">
    <property type="entry name" value="G-PROTEIN COUPLED RECEPTOR FAMILY 1 MEMBER"/>
    <property type="match status" value="1"/>
</dbReference>
<dbReference type="GO" id="GO:0004956">
    <property type="term" value="F:prostaglandin D receptor activity"/>
    <property type="evidence" value="ECO:0007669"/>
    <property type="project" value="TreeGrafter"/>
</dbReference>
<feature type="non-terminal residue" evidence="14">
    <location>
        <position position="290"/>
    </location>
</feature>
<keyword evidence="5 12" id="KW-1133">Transmembrane helix</keyword>
<name>A0A8X7WYE1_POLSE</name>
<keyword evidence="7 12" id="KW-0472">Membrane</keyword>
<evidence type="ECO:0000256" key="2">
    <source>
        <dbReference type="ARBA" id="ARBA00017628"/>
    </source>
</evidence>
<dbReference type="PROSITE" id="PS50262">
    <property type="entry name" value="G_PROTEIN_RECEP_F1_2"/>
    <property type="match status" value="1"/>
</dbReference>
<dbReference type="InterPro" id="IPR000276">
    <property type="entry name" value="GPCR_Rhodpsn"/>
</dbReference>
<evidence type="ECO:0000259" key="13">
    <source>
        <dbReference type="PROSITE" id="PS50262"/>
    </source>
</evidence>
<dbReference type="SUPFAM" id="SSF81321">
    <property type="entry name" value="Family A G protein-coupled receptor-like"/>
    <property type="match status" value="1"/>
</dbReference>
<dbReference type="GO" id="GO:0006954">
    <property type="term" value="P:inflammatory response"/>
    <property type="evidence" value="ECO:0007669"/>
    <property type="project" value="TreeGrafter"/>
</dbReference>
<reference evidence="14 15" key="1">
    <citation type="journal article" date="2021" name="Cell">
        <title>Tracing the genetic footprints of vertebrate landing in non-teleost ray-finned fishes.</title>
        <authorList>
            <person name="Bi X."/>
            <person name="Wang K."/>
            <person name="Yang L."/>
            <person name="Pan H."/>
            <person name="Jiang H."/>
            <person name="Wei Q."/>
            <person name="Fang M."/>
            <person name="Yu H."/>
            <person name="Zhu C."/>
            <person name="Cai Y."/>
            <person name="He Y."/>
            <person name="Gan X."/>
            <person name="Zeng H."/>
            <person name="Yu D."/>
            <person name="Zhu Y."/>
            <person name="Jiang H."/>
            <person name="Qiu Q."/>
            <person name="Yang H."/>
            <person name="Zhang Y.E."/>
            <person name="Wang W."/>
            <person name="Zhu M."/>
            <person name="He S."/>
            <person name="Zhang G."/>
        </authorList>
    </citation>
    <scope>NUCLEOTIDE SEQUENCE [LARGE SCALE GENOMIC DNA]</scope>
    <source>
        <strain evidence="14">Bchr_013</strain>
    </source>
</reference>
<feature type="transmembrane region" description="Helical" evidence="12">
    <location>
        <begin position="246"/>
        <end position="265"/>
    </location>
</feature>
<evidence type="ECO:0000313" key="14">
    <source>
        <dbReference type="EMBL" id="KAG2457795.1"/>
    </source>
</evidence>
<organism evidence="14 15">
    <name type="scientific">Polypterus senegalus</name>
    <name type="common">Senegal bichir</name>
    <dbReference type="NCBI Taxonomy" id="55291"/>
    <lineage>
        <taxon>Eukaryota</taxon>
        <taxon>Metazoa</taxon>
        <taxon>Chordata</taxon>
        <taxon>Craniata</taxon>
        <taxon>Vertebrata</taxon>
        <taxon>Euteleostomi</taxon>
        <taxon>Actinopterygii</taxon>
        <taxon>Polypteriformes</taxon>
        <taxon>Polypteridae</taxon>
        <taxon>Polypterus</taxon>
    </lineage>
</organism>
<dbReference type="Proteomes" id="UP000886611">
    <property type="component" value="Unassembled WGS sequence"/>
</dbReference>
<accession>A0A8X7WYE1</accession>
<feature type="domain" description="G-protein coupled receptors family 1 profile" evidence="13">
    <location>
        <begin position="27"/>
        <end position="290"/>
    </location>
</feature>
<evidence type="ECO:0000256" key="11">
    <source>
        <dbReference type="ARBA" id="ARBA00029815"/>
    </source>
</evidence>
<evidence type="ECO:0000313" key="15">
    <source>
        <dbReference type="Proteomes" id="UP000886611"/>
    </source>
</evidence>
<dbReference type="Pfam" id="PF00001">
    <property type="entry name" value="7tm_1"/>
    <property type="match status" value="1"/>
</dbReference>
<dbReference type="PANTHER" id="PTHR11866:SF14">
    <property type="entry name" value="PROSTAGLANDIN D2 RECEPTOR"/>
    <property type="match status" value="1"/>
</dbReference>
<keyword evidence="15" id="KW-1185">Reference proteome</keyword>
<sequence>MQNVSVNQTTARNAGQSILSFSAGVIGNAVALCILYWHIVKSKSRNITVFYILVSGLAWTELAGLLLISIPVFYCYTLNTTIEGLSKGTCQYVGLIMSFIGLCAMFILLVMALECWLSIGHPYFHQRHVTKEKVMLVFPVIYAISILFCCMPLFQFGNYKQYKPGTWCYIGMNPAEDKDKAFSVLYASVMALVILTIVLCNISVVLTLAKMYKRARLQNVLSTSMEKTLEQTSTSSKSHADEIDNIILLVLMTPIFVFCSLPLTVSKIPHLLIYRIISIMKRFRRHQNTQ</sequence>
<keyword evidence="10" id="KW-0807">Transducer</keyword>
<evidence type="ECO:0000256" key="1">
    <source>
        <dbReference type="ARBA" id="ARBA00004651"/>
    </source>
</evidence>
<dbReference type="GO" id="GO:0005886">
    <property type="term" value="C:plasma membrane"/>
    <property type="evidence" value="ECO:0007669"/>
    <property type="project" value="UniProtKB-SubCell"/>
</dbReference>
<feature type="non-terminal residue" evidence="14">
    <location>
        <position position="1"/>
    </location>
</feature>
<dbReference type="GO" id="GO:0007204">
    <property type="term" value="P:positive regulation of cytosolic calcium ion concentration"/>
    <property type="evidence" value="ECO:0007669"/>
    <property type="project" value="TreeGrafter"/>
</dbReference>
<protein>
    <recommendedName>
        <fullName evidence="2">Thromboxane A2 receptor</fullName>
    </recommendedName>
    <alternativeName>
        <fullName evidence="11">Prostanoid TP receptor</fullName>
    </alternativeName>
</protein>
<comment type="caution">
    <text evidence="14">The sequence shown here is derived from an EMBL/GenBank/DDBJ whole genome shotgun (WGS) entry which is preliminary data.</text>
</comment>
<feature type="transmembrane region" description="Helical" evidence="12">
    <location>
        <begin position="18"/>
        <end position="37"/>
    </location>
</feature>
<dbReference type="InterPro" id="IPR001105">
    <property type="entry name" value="Thbox_rcpt"/>
</dbReference>
<evidence type="ECO:0000256" key="8">
    <source>
        <dbReference type="ARBA" id="ARBA00023170"/>
    </source>
</evidence>
<proteinExistence type="predicted"/>
<evidence type="ECO:0000256" key="12">
    <source>
        <dbReference type="SAM" id="Phobius"/>
    </source>
</evidence>
<evidence type="ECO:0000256" key="4">
    <source>
        <dbReference type="ARBA" id="ARBA00022692"/>
    </source>
</evidence>
<feature type="transmembrane region" description="Helical" evidence="12">
    <location>
        <begin position="184"/>
        <end position="209"/>
    </location>
</feature>
<keyword evidence="4 12" id="KW-0812">Transmembrane</keyword>
<feature type="transmembrane region" description="Helical" evidence="12">
    <location>
        <begin position="49"/>
        <end position="72"/>
    </location>
</feature>
<evidence type="ECO:0000256" key="7">
    <source>
        <dbReference type="ARBA" id="ARBA00023136"/>
    </source>
</evidence>
<feature type="transmembrane region" description="Helical" evidence="12">
    <location>
        <begin position="134"/>
        <end position="154"/>
    </location>
</feature>